<organism evidence="1 2">
    <name type="scientific">Tumebacillus amylolyticus</name>
    <dbReference type="NCBI Taxonomy" id="2801339"/>
    <lineage>
        <taxon>Bacteria</taxon>
        <taxon>Bacillati</taxon>
        <taxon>Bacillota</taxon>
        <taxon>Bacilli</taxon>
        <taxon>Bacillales</taxon>
        <taxon>Alicyclobacillaceae</taxon>
        <taxon>Tumebacillus</taxon>
    </lineage>
</organism>
<dbReference type="Gene3D" id="2.60.40.2000">
    <property type="match status" value="1"/>
</dbReference>
<reference evidence="1 2" key="1">
    <citation type="submission" date="2021-01" db="EMBL/GenBank/DDBJ databases">
        <title>Tumebacillus sp. strain ITR2 16S ribosomal RNA gene Genome sequencing and assembly.</title>
        <authorList>
            <person name="Kang M."/>
        </authorList>
    </citation>
    <scope>NUCLEOTIDE SEQUENCE [LARGE SCALE GENOMIC DNA]</scope>
    <source>
        <strain evidence="1 2">ITR2</strain>
    </source>
</reference>
<accession>A0ABS1JFR0</accession>
<dbReference type="NCBIfam" id="TIGR02892">
    <property type="entry name" value="spore_yabP"/>
    <property type="match status" value="1"/>
</dbReference>
<name>A0ABS1JFR0_9BACL</name>
<evidence type="ECO:0000313" key="1">
    <source>
        <dbReference type="EMBL" id="MBL0389117.1"/>
    </source>
</evidence>
<dbReference type="Proteomes" id="UP000602284">
    <property type="component" value="Unassembled WGS sequence"/>
</dbReference>
<keyword evidence="2" id="KW-1185">Reference proteome</keyword>
<dbReference type="EMBL" id="JAEQNB010000008">
    <property type="protein sequence ID" value="MBL0389117.1"/>
    <property type="molecule type" value="Genomic_DNA"/>
</dbReference>
<protein>
    <submittedName>
        <fullName evidence="1">Sporulation protein YabP</fullName>
    </submittedName>
</protein>
<dbReference type="PIRSF" id="PIRSF011576">
    <property type="entry name" value="YabP"/>
    <property type="match status" value="1"/>
</dbReference>
<gene>
    <name evidence="1" type="primary">yabP</name>
    <name evidence="1" type="ORF">JJB07_21210</name>
</gene>
<sequence length="101" mass="11594">MAEERNNPRNKLYQQHELVLRNRQSLEVNGVMNVESFDAHEFVLATQYGFVAVRGENLHIKTLNLENGFVAIEGLIYDIGYFDEGVTPAEKAKGFFSKLFR</sequence>
<dbReference type="RefSeq" id="WP_201638111.1">
    <property type="nucleotide sequence ID" value="NZ_JAEQNB010000008.1"/>
</dbReference>
<proteinExistence type="predicted"/>
<dbReference type="InterPro" id="IPR012504">
    <property type="entry name" value="Spore_YabP"/>
</dbReference>
<dbReference type="Pfam" id="PF07873">
    <property type="entry name" value="YabP"/>
    <property type="match status" value="1"/>
</dbReference>
<evidence type="ECO:0000313" key="2">
    <source>
        <dbReference type="Proteomes" id="UP000602284"/>
    </source>
</evidence>
<dbReference type="InterPro" id="IPR038705">
    <property type="entry name" value="YabP_sf"/>
</dbReference>
<dbReference type="InterPro" id="IPR022476">
    <property type="entry name" value="Spore_YabP/YqfC"/>
</dbReference>
<comment type="caution">
    <text evidence="1">The sequence shown here is derived from an EMBL/GenBank/DDBJ whole genome shotgun (WGS) entry which is preliminary data.</text>
</comment>